<organism evidence="2 3">
    <name type="scientific">Pseudobythopirellula maris</name>
    <dbReference type="NCBI Taxonomy" id="2527991"/>
    <lineage>
        <taxon>Bacteria</taxon>
        <taxon>Pseudomonadati</taxon>
        <taxon>Planctomycetota</taxon>
        <taxon>Planctomycetia</taxon>
        <taxon>Pirellulales</taxon>
        <taxon>Lacipirellulaceae</taxon>
        <taxon>Pseudobythopirellula</taxon>
    </lineage>
</organism>
<dbReference type="EMBL" id="SJPQ01000002">
    <property type="protein sequence ID" value="TWT88758.1"/>
    <property type="molecule type" value="Genomic_DNA"/>
</dbReference>
<evidence type="ECO:0008006" key="4">
    <source>
        <dbReference type="Google" id="ProtNLM"/>
    </source>
</evidence>
<dbReference type="Gene3D" id="3.90.226.10">
    <property type="entry name" value="2-enoyl-CoA Hydratase, Chain A, domain 1"/>
    <property type="match status" value="1"/>
</dbReference>
<gene>
    <name evidence="2" type="ORF">Mal64_22460</name>
</gene>
<name>A0A5C5ZNK2_9BACT</name>
<evidence type="ECO:0000313" key="3">
    <source>
        <dbReference type="Proteomes" id="UP000315440"/>
    </source>
</evidence>
<feature type="compositionally biased region" description="Low complexity" evidence="1">
    <location>
        <begin position="179"/>
        <end position="190"/>
    </location>
</feature>
<sequence>MEDSREDESPVEIAVVGDLTDNESDLTERLLDVAPGDECVMYFDSPGGSPYCAMSLMMLIRLRRLRVTGIVTGECSSATLWPFAVCERRIVTPYSVLLFHPMKWQSEENVGLAEAAEWARHFGQLERDMDKLLSDLFNVDAKLMDDWINPGRYVSGREMAEAGIAELLEFDQLGTFMQGSAAPKSGGKSSRNGSPPLRVKSNAPAAQRRTN</sequence>
<dbReference type="RefSeq" id="WP_197525668.1">
    <property type="nucleotide sequence ID" value="NZ_SJPQ01000002.1"/>
</dbReference>
<dbReference type="SUPFAM" id="SSF52096">
    <property type="entry name" value="ClpP/crotonase"/>
    <property type="match status" value="1"/>
</dbReference>
<dbReference type="AlphaFoldDB" id="A0A5C5ZNK2"/>
<feature type="region of interest" description="Disordered" evidence="1">
    <location>
        <begin position="179"/>
        <end position="211"/>
    </location>
</feature>
<evidence type="ECO:0000256" key="1">
    <source>
        <dbReference type="SAM" id="MobiDB-lite"/>
    </source>
</evidence>
<reference evidence="2 3" key="1">
    <citation type="submission" date="2019-02" db="EMBL/GenBank/DDBJ databases">
        <title>Deep-cultivation of Planctomycetes and their phenomic and genomic characterization uncovers novel biology.</title>
        <authorList>
            <person name="Wiegand S."/>
            <person name="Jogler M."/>
            <person name="Boedeker C."/>
            <person name="Pinto D."/>
            <person name="Vollmers J."/>
            <person name="Rivas-Marin E."/>
            <person name="Kohn T."/>
            <person name="Peeters S.H."/>
            <person name="Heuer A."/>
            <person name="Rast P."/>
            <person name="Oberbeckmann S."/>
            <person name="Bunk B."/>
            <person name="Jeske O."/>
            <person name="Meyerdierks A."/>
            <person name="Storesund J.E."/>
            <person name="Kallscheuer N."/>
            <person name="Luecker S."/>
            <person name="Lage O.M."/>
            <person name="Pohl T."/>
            <person name="Merkel B.J."/>
            <person name="Hornburger P."/>
            <person name="Mueller R.-W."/>
            <person name="Bruemmer F."/>
            <person name="Labrenz M."/>
            <person name="Spormann A.M."/>
            <person name="Op Den Camp H."/>
            <person name="Overmann J."/>
            <person name="Amann R."/>
            <person name="Jetten M.S.M."/>
            <person name="Mascher T."/>
            <person name="Medema M.H."/>
            <person name="Devos D.P."/>
            <person name="Kaster A.-K."/>
            <person name="Ovreas L."/>
            <person name="Rohde M."/>
            <person name="Galperin M.Y."/>
            <person name="Jogler C."/>
        </authorList>
    </citation>
    <scope>NUCLEOTIDE SEQUENCE [LARGE SCALE GENOMIC DNA]</scope>
    <source>
        <strain evidence="2 3">Mal64</strain>
    </source>
</reference>
<dbReference type="InterPro" id="IPR029045">
    <property type="entry name" value="ClpP/crotonase-like_dom_sf"/>
</dbReference>
<keyword evidence="3" id="KW-1185">Reference proteome</keyword>
<comment type="caution">
    <text evidence="2">The sequence shown here is derived from an EMBL/GenBank/DDBJ whole genome shotgun (WGS) entry which is preliminary data.</text>
</comment>
<proteinExistence type="predicted"/>
<dbReference type="Proteomes" id="UP000315440">
    <property type="component" value="Unassembled WGS sequence"/>
</dbReference>
<evidence type="ECO:0000313" key="2">
    <source>
        <dbReference type="EMBL" id="TWT88758.1"/>
    </source>
</evidence>
<protein>
    <recommendedName>
        <fullName evidence="4">ATP-dependent Clp protease proteolytic subunit</fullName>
    </recommendedName>
</protein>
<accession>A0A5C5ZNK2</accession>